<evidence type="ECO:0000256" key="11">
    <source>
        <dbReference type="RuleBase" id="RU003874"/>
    </source>
</evidence>
<evidence type="ECO:0000256" key="9">
    <source>
        <dbReference type="ARBA" id="ARBA00023136"/>
    </source>
</evidence>
<dbReference type="GO" id="GO:0006605">
    <property type="term" value="P:protein targeting"/>
    <property type="evidence" value="ECO:0007669"/>
    <property type="project" value="UniProtKB-UniRule"/>
</dbReference>
<dbReference type="Pfam" id="PF21090">
    <property type="entry name" value="P-loop_SecA"/>
    <property type="match status" value="1"/>
</dbReference>
<keyword evidence="8 10" id="KW-0811">Translocation</keyword>
<comment type="subunit">
    <text evidence="10">Monomer and homodimer. Part of the essential Sec protein translocation apparatus which comprises SecA, SecYEG and auxiliary proteins SecDF. Other proteins may also be involved.</text>
</comment>
<dbReference type="SUPFAM" id="SSF81767">
    <property type="entry name" value="Pre-protein crosslinking domain of SecA"/>
    <property type="match status" value="1"/>
</dbReference>
<gene>
    <name evidence="10 14" type="primary">secA</name>
</gene>
<evidence type="ECO:0000259" key="12">
    <source>
        <dbReference type="PROSITE" id="PS51192"/>
    </source>
</evidence>
<dbReference type="SUPFAM" id="SSF52540">
    <property type="entry name" value="P-loop containing nucleoside triphosphate hydrolases"/>
    <property type="match status" value="2"/>
</dbReference>
<dbReference type="GO" id="GO:0017038">
    <property type="term" value="P:protein import"/>
    <property type="evidence" value="ECO:0007669"/>
    <property type="project" value="InterPro"/>
</dbReference>
<name>A0A4D6WX16_9FLOR</name>
<evidence type="ECO:0000256" key="6">
    <source>
        <dbReference type="ARBA" id="ARBA00022927"/>
    </source>
</evidence>
<reference evidence="14" key="2">
    <citation type="submission" date="2019-04" db="EMBL/GenBank/DDBJ databases">
        <authorList>
            <person name="Pasella M."/>
        </authorList>
    </citation>
    <scope>NUCLEOTIDE SEQUENCE</scope>
    <source>
        <strain evidence="14">VRM320</strain>
    </source>
</reference>
<dbReference type="InterPro" id="IPR011116">
    <property type="entry name" value="SecA_Wing/Scaffold"/>
</dbReference>
<dbReference type="InterPro" id="IPR027417">
    <property type="entry name" value="P-loop_NTPase"/>
</dbReference>
<dbReference type="Gene3D" id="3.90.1440.10">
    <property type="entry name" value="SecA, preprotein cross-linking domain"/>
    <property type="match status" value="1"/>
</dbReference>
<dbReference type="SMART" id="SM00957">
    <property type="entry name" value="SecA_DEAD"/>
    <property type="match status" value="1"/>
</dbReference>
<keyword evidence="5 10" id="KW-0067">ATP-binding</keyword>
<evidence type="ECO:0000313" key="14">
    <source>
        <dbReference type="EMBL" id="QCI06095.1"/>
    </source>
</evidence>
<evidence type="ECO:0000256" key="5">
    <source>
        <dbReference type="ARBA" id="ARBA00022840"/>
    </source>
</evidence>
<dbReference type="SMART" id="SM00958">
    <property type="entry name" value="SecA_PP_bind"/>
    <property type="match status" value="1"/>
</dbReference>
<comment type="function">
    <text evidence="10">Part of the Sec protein translocase complex. Interacts with the SecYEG preprotein conducting channel. Has a central role in coupling the hydrolysis of ATP to the transfer of proteins into and across the cell membrane, serving as an ATP-driven molecular motor driving the stepwise translocation of polypeptide chains across the membrane.</text>
</comment>
<dbReference type="Pfam" id="PF01043">
    <property type="entry name" value="SecA_PP_bind"/>
    <property type="match status" value="1"/>
</dbReference>
<dbReference type="GO" id="GO:0005524">
    <property type="term" value="F:ATP binding"/>
    <property type="evidence" value="ECO:0007669"/>
    <property type="project" value="UniProtKB-UniRule"/>
</dbReference>
<feature type="binding site" evidence="10">
    <location>
        <position position="79"/>
    </location>
    <ligand>
        <name>ATP</name>
        <dbReference type="ChEBI" id="CHEBI:30616"/>
    </ligand>
</feature>
<sequence>MLNFLRNINNKKFQKLIQKIKKFDSTLSNYSNERLKQQTKKLKTKLASGKKINEILPEAFATAKEATKRAIGLEMFDVQLLAGIVLHEGKIAEMKTGEGKTIAAISPCYLNILNNSSVYVVTVNDYLAKRDAKLVSQVYEYLDIKVGLIQQSMNNIERKKEYQCNVIYTTNHELGFDYLRDNMAIELTKTVQRKLDFAIIDEVDSILIDEARTPLIISGPSKTPKNKYIKTNTIVQQLNQNIDYEIDEKNKNVILTDEGIKFCERLLKTTNLYNLDNPWMQYILNALKAKELFFNNIHYIIQNEEIIIVDEFTGRIMEGRRWSDGLHQAIETKENLPIQAENQILASITYQNLFLLYNKLSGMTGTAKTEETEFDKIYYLEVEEIPTNKTCQRKDLPDLVYKNEYSKWKAIAYECYDMHKIGRPTLIGTTSVEKSEFLASILDEMKIPYRLLNAKPENIAREAEIITQAGRKSAITISTNMAGRGTDIILGGNPYIMTKLTLTNYIKELLHVQPKHKLNNVEKNIYSYLQELEIKNIQKDININYKNIEAYVEEQINIIKKHKDNIDNNFQKTYSKVLNEYKIICLRDKEEILRLGGLHVIGTERHESRRIDNQLKGRSGRQGDSGSSRFFLSLEDKLLRIFGGNKISNLMNVLNINDNVPIESSLLSKSLDTAQRKVEAYFYDIRKQVFEYDEVINNQRQAIYAERKRVLQSTFTRDCIIEYGEITIDEIILLYNNLINVKDRKNFLNKITQLLNITNCILIEELLRMNNEQIKNFFYEQLHITYDLRESYLEQLKPGLTRKLEKYYLLQQIDQGWQEHLEKMTILKESIGLRSYGQQDPLIEYKNEGFKLFLDMISYIRQTIIYLIMRSRLIIN</sequence>
<keyword evidence="7 10" id="KW-1278">Translocase</keyword>
<reference evidence="14" key="1">
    <citation type="journal article" date="2019" name="Mol. Phylogenet. Evol.">
        <title>Morphological evolution and classification of the red algal order Ceramiales inferred using plastid phylogenomics.</title>
        <authorList>
            <person name="Diaz-Tapia P."/>
            <person name="Pasella M.M."/>
            <person name="Verbruggen H."/>
            <person name="Maggs C.A."/>
        </authorList>
    </citation>
    <scope>NUCLEOTIDE SEQUENCE</scope>
    <source>
        <strain evidence="14">VRM320</strain>
    </source>
</reference>
<comment type="catalytic activity">
    <reaction evidence="10">
        <text>ATP + H2O + cellular proteinSide 1 = ADP + phosphate + cellular proteinSide 2.</text>
        <dbReference type="EC" id="7.4.2.8"/>
    </reaction>
</comment>
<protein>
    <recommendedName>
        <fullName evidence="10 11">Protein translocase subunit SecA</fullName>
        <ecNumber evidence="10">7.4.2.8</ecNumber>
    </recommendedName>
</protein>
<dbReference type="AlphaFoldDB" id="A0A4D6WX16"/>
<keyword evidence="9 10" id="KW-0472">Membrane</keyword>
<dbReference type="PANTHER" id="PTHR30612:SF0">
    <property type="entry name" value="CHLOROPLAST PROTEIN-TRANSPORTING ATPASE"/>
    <property type="match status" value="1"/>
</dbReference>
<comment type="similarity">
    <text evidence="2 10 11">Belongs to the SecA family.</text>
</comment>
<evidence type="ECO:0000256" key="3">
    <source>
        <dbReference type="ARBA" id="ARBA00022448"/>
    </source>
</evidence>
<dbReference type="Pfam" id="PF07516">
    <property type="entry name" value="SecA_SW"/>
    <property type="match status" value="1"/>
</dbReference>
<dbReference type="FunFam" id="3.90.1440.10:FF:000003">
    <property type="entry name" value="Preprotein translocase SecA subunit"/>
    <property type="match status" value="1"/>
</dbReference>
<accession>A0A4D6WX16</accession>
<feature type="binding site" evidence="10">
    <location>
        <position position="487"/>
    </location>
    <ligand>
        <name>ATP</name>
        <dbReference type="ChEBI" id="CHEBI:30616"/>
    </ligand>
</feature>
<feature type="domain" description="Helicase ATP-binding" evidence="12">
    <location>
        <begin position="81"/>
        <end position="242"/>
    </location>
</feature>
<keyword evidence="10" id="KW-0963">Cytoplasm</keyword>
<dbReference type="SUPFAM" id="SSF81886">
    <property type="entry name" value="Helical scaffold and wing domains of SecA"/>
    <property type="match status" value="1"/>
</dbReference>
<dbReference type="InterPro" id="IPR036670">
    <property type="entry name" value="SecA_X-link_sf"/>
</dbReference>
<dbReference type="CDD" id="cd17928">
    <property type="entry name" value="DEXDc_SecA"/>
    <property type="match status" value="1"/>
</dbReference>
<evidence type="ECO:0000256" key="8">
    <source>
        <dbReference type="ARBA" id="ARBA00023010"/>
    </source>
</evidence>
<dbReference type="HAMAP" id="MF_01382">
    <property type="entry name" value="SecA"/>
    <property type="match status" value="1"/>
</dbReference>
<keyword evidence="4 10" id="KW-0547">Nucleotide-binding</keyword>
<evidence type="ECO:0000259" key="13">
    <source>
        <dbReference type="PROSITE" id="PS51196"/>
    </source>
</evidence>
<evidence type="ECO:0000256" key="7">
    <source>
        <dbReference type="ARBA" id="ARBA00022967"/>
    </source>
</evidence>
<dbReference type="InterPro" id="IPR020937">
    <property type="entry name" value="SecA_CS"/>
</dbReference>
<dbReference type="Gene3D" id="3.40.50.300">
    <property type="entry name" value="P-loop containing nucleotide triphosphate hydrolases"/>
    <property type="match status" value="2"/>
</dbReference>
<dbReference type="GO" id="GO:0008564">
    <property type="term" value="F:protein-exporting ATPase activity"/>
    <property type="evidence" value="ECO:0007669"/>
    <property type="project" value="UniProtKB-EC"/>
</dbReference>
<dbReference type="EC" id="7.4.2.8" evidence="10"/>
<comment type="subcellular location">
    <subcellularLocation>
        <location evidence="10">Cell membrane</location>
        <topology evidence="10">Peripheral membrane protein</topology>
        <orientation evidence="10">Cytoplasmic side</orientation>
    </subcellularLocation>
    <subcellularLocation>
        <location evidence="10">Cytoplasm</location>
    </subcellularLocation>
    <subcellularLocation>
        <location evidence="1">Membrane</location>
        <topology evidence="1">Peripheral membrane protein</topology>
    </subcellularLocation>
    <text evidence="10">Distribution is 50-50.</text>
</comment>
<evidence type="ECO:0000256" key="4">
    <source>
        <dbReference type="ARBA" id="ARBA00022741"/>
    </source>
</evidence>
<dbReference type="Pfam" id="PF07517">
    <property type="entry name" value="SecA_DEAD"/>
    <property type="match status" value="1"/>
</dbReference>
<dbReference type="InterPro" id="IPR011115">
    <property type="entry name" value="SecA_DEAD"/>
</dbReference>
<dbReference type="InterPro" id="IPR014001">
    <property type="entry name" value="Helicase_ATP-bd"/>
</dbReference>
<dbReference type="GO" id="GO:0005886">
    <property type="term" value="C:plasma membrane"/>
    <property type="evidence" value="ECO:0007669"/>
    <property type="project" value="UniProtKB-SubCell"/>
</dbReference>
<dbReference type="PROSITE" id="PS01312">
    <property type="entry name" value="SECA"/>
    <property type="match status" value="1"/>
</dbReference>
<dbReference type="InterPro" id="IPR000185">
    <property type="entry name" value="SecA"/>
</dbReference>
<evidence type="ECO:0000256" key="1">
    <source>
        <dbReference type="ARBA" id="ARBA00004170"/>
    </source>
</evidence>
<proteinExistence type="inferred from homology"/>
<feature type="binding site" evidence="10">
    <location>
        <begin position="97"/>
        <end position="101"/>
    </location>
    <ligand>
        <name>ATP</name>
        <dbReference type="ChEBI" id="CHEBI:30616"/>
    </ligand>
</feature>
<geneLocation type="plastid" evidence="14"/>
<keyword evidence="10" id="KW-1003">Cell membrane</keyword>
<dbReference type="GO" id="GO:0005829">
    <property type="term" value="C:cytosol"/>
    <property type="evidence" value="ECO:0007669"/>
    <property type="project" value="TreeGrafter"/>
</dbReference>
<dbReference type="PRINTS" id="PR00906">
    <property type="entry name" value="SECA"/>
</dbReference>
<dbReference type="NCBIfam" id="NF009538">
    <property type="entry name" value="PRK12904.1"/>
    <property type="match status" value="1"/>
</dbReference>
<dbReference type="PANTHER" id="PTHR30612">
    <property type="entry name" value="SECA INNER MEMBRANE COMPONENT OF SEC PROTEIN SECRETION SYSTEM"/>
    <property type="match status" value="1"/>
</dbReference>
<evidence type="ECO:0000256" key="10">
    <source>
        <dbReference type="HAMAP-Rule" id="MF_01382"/>
    </source>
</evidence>
<feature type="domain" description="SecA family profile" evidence="13">
    <location>
        <begin position="1"/>
        <end position="663"/>
    </location>
</feature>
<dbReference type="NCBIfam" id="TIGR00963">
    <property type="entry name" value="secA"/>
    <property type="match status" value="1"/>
</dbReference>
<keyword evidence="3 10" id="KW-0813">Transport</keyword>
<dbReference type="InterPro" id="IPR044722">
    <property type="entry name" value="SecA_SF2_C"/>
</dbReference>
<keyword evidence="14" id="KW-0934">Plastid</keyword>
<dbReference type="PROSITE" id="PS51196">
    <property type="entry name" value="SECA_MOTOR_DEAD"/>
    <property type="match status" value="1"/>
</dbReference>
<organism evidence="14">
    <name type="scientific">Dicranema revolutum</name>
    <dbReference type="NCBI Taxonomy" id="239144"/>
    <lineage>
        <taxon>Eukaryota</taxon>
        <taxon>Rhodophyta</taxon>
        <taxon>Florideophyceae</taxon>
        <taxon>Rhodymeniophycidae</taxon>
        <taxon>Gigartinales</taxon>
        <taxon>Dicranemataceae</taxon>
        <taxon>Dicranema</taxon>
    </lineage>
</organism>
<dbReference type="Gene3D" id="1.10.3060.10">
    <property type="entry name" value="Helical scaffold and wing domains of SecA"/>
    <property type="match status" value="1"/>
</dbReference>
<dbReference type="InterPro" id="IPR014018">
    <property type="entry name" value="SecA_motor_DEAD"/>
</dbReference>
<keyword evidence="6 10" id="KW-0653">Protein transport</keyword>
<dbReference type="EMBL" id="MK814651">
    <property type="protein sequence ID" value="QCI06095.1"/>
    <property type="molecule type" value="Genomic_DNA"/>
</dbReference>
<evidence type="ECO:0000256" key="2">
    <source>
        <dbReference type="ARBA" id="ARBA00007650"/>
    </source>
</evidence>
<dbReference type="InterPro" id="IPR011130">
    <property type="entry name" value="SecA_preprotein_X-link_dom"/>
</dbReference>
<dbReference type="CDD" id="cd18803">
    <property type="entry name" value="SF2_C_secA"/>
    <property type="match status" value="1"/>
</dbReference>
<dbReference type="GO" id="GO:0065002">
    <property type="term" value="P:intracellular protein transmembrane transport"/>
    <property type="evidence" value="ECO:0007669"/>
    <property type="project" value="UniProtKB-UniRule"/>
</dbReference>
<dbReference type="InterPro" id="IPR036266">
    <property type="entry name" value="SecA_Wing/Scaffold_sf"/>
</dbReference>
<dbReference type="PROSITE" id="PS51192">
    <property type="entry name" value="HELICASE_ATP_BIND_1"/>
    <property type="match status" value="1"/>
</dbReference>